<dbReference type="AlphaFoldDB" id="A0A840WXC9"/>
<proteinExistence type="predicted"/>
<dbReference type="Pfam" id="PF25679">
    <property type="entry name" value="DUF7947"/>
    <property type="match status" value="1"/>
</dbReference>
<protein>
    <submittedName>
        <fullName evidence="3">Uncharacterized protein</fullName>
    </submittedName>
</protein>
<name>A0A840WXC9_9RHOB</name>
<gene>
    <name evidence="3" type="ORF">FHS89_000333</name>
</gene>
<feature type="domain" description="DUF7946" evidence="1">
    <location>
        <begin position="5"/>
        <end position="197"/>
    </location>
</feature>
<evidence type="ECO:0000259" key="2">
    <source>
        <dbReference type="Pfam" id="PF25679"/>
    </source>
</evidence>
<feature type="domain" description="DUF7947" evidence="2">
    <location>
        <begin position="206"/>
        <end position="291"/>
    </location>
</feature>
<dbReference type="RefSeq" id="WP_184007799.1">
    <property type="nucleotide sequence ID" value="NZ_JACIJS010000001.1"/>
</dbReference>
<keyword evidence="4" id="KW-1185">Reference proteome</keyword>
<sequence>MSNIIELRYRGSAADDAQIQFYDVAQSLIGFERVISLTTHLLINGTIKTQSPSTQGFQVLAQISEEGSWKQAVAVSLGTAILSSGVASSDSSFGWLMKSAVSYVIAESLGFEPNFEEVLGSQIREHRNRVDSDFVLPDNLTEERFDAVIEKCESGILSIHRPIAFSRTANIADINFNISGENEQLDYYFDINTYDYVKKTITSEDFSDYHGIVSSYNVNTYKGRFYIPELERTVSFELGNDMKNNDFIAKITDSLARNALSRIPISQRNSDISFRALRNESINNRLKSLLVIQEITS</sequence>
<dbReference type="Proteomes" id="UP000553766">
    <property type="component" value="Unassembled WGS sequence"/>
</dbReference>
<dbReference type="InterPro" id="IPR057707">
    <property type="entry name" value="DUF7947"/>
</dbReference>
<evidence type="ECO:0000259" key="1">
    <source>
        <dbReference type="Pfam" id="PF25678"/>
    </source>
</evidence>
<evidence type="ECO:0000313" key="4">
    <source>
        <dbReference type="Proteomes" id="UP000553766"/>
    </source>
</evidence>
<dbReference type="Pfam" id="PF25678">
    <property type="entry name" value="DUF7946"/>
    <property type="match status" value="1"/>
</dbReference>
<evidence type="ECO:0000313" key="3">
    <source>
        <dbReference type="EMBL" id="MBB5514335.1"/>
    </source>
</evidence>
<organism evidence="3 4">
    <name type="scientific">Rubricella aquisinus</name>
    <dbReference type="NCBI Taxonomy" id="2028108"/>
    <lineage>
        <taxon>Bacteria</taxon>
        <taxon>Pseudomonadati</taxon>
        <taxon>Pseudomonadota</taxon>
        <taxon>Alphaproteobacteria</taxon>
        <taxon>Rhodobacterales</taxon>
        <taxon>Paracoccaceae</taxon>
        <taxon>Rubricella</taxon>
    </lineage>
</organism>
<accession>A0A840WXC9</accession>
<dbReference type="InterPro" id="IPR057706">
    <property type="entry name" value="DUF7946"/>
</dbReference>
<comment type="caution">
    <text evidence="3">The sequence shown here is derived from an EMBL/GenBank/DDBJ whole genome shotgun (WGS) entry which is preliminary data.</text>
</comment>
<reference evidence="3 4" key="1">
    <citation type="submission" date="2020-08" db="EMBL/GenBank/DDBJ databases">
        <title>Genomic Encyclopedia of Type Strains, Phase IV (KMG-IV): sequencing the most valuable type-strain genomes for metagenomic binning, comparative biology and taxonomic classification.</title>
        <authorList>
            <person name="Goeker M."/>
        </authorList>
    </citation>
    <scope>NUCLEOTIDE SEQUENCE [LARGE SCALE GENOMIC DNA]</scope>
    <source>
        <strain evidence="3 4">DSM 103377</strain>
    </source>
</reference>
<dbReference type="EMBL" id="JACIJS010000001">
    <property type="protein sequence ID" value="MBB5514335.1"/>
    <property type="molecule type" value="Genomic_DNA"/>
</dbReference>